<feature type="transmembrane region" description="Helical" evidence="6">
    <location>
        <begin position="115"/>
        <end position="137"/>
    </location>
</feature>
<evidence type="ECO:0000313" key="7">
    <source>
        <dbReference type="EMBL" id="ACD25784.1"/>
    </source>
</evidence>
<feature type="transmembrane region" description="Helical" evidence="6">
    <location>
        <begin position="293"/>
        <end position="313"/>
    </location>
</feature>
<organism evidence="7">
    <name type="scientific">Ralstonia pickettii (strain 12J)</name>
    <dbReference type="NCBI Taxonomy" id="402626"/>
    <lineage>
        <taxon>Bacteria</taxon>
        <taxon>Pseudomonadati</taxon>
        <taxon>Pseudomonadota</taxon>
        <taxon>Betaproteobacteria</taxon>
        <taxon>Burkholderiales</taxon>
        <taxon>Burkholderiaceae</taxon>
        <taxon>Ralstonia</taxon>
    </lineage>
</organism>
<evidence type="ECO:0000256" key="1">
    <source>
        <dbReference type="ARBA" id="ARBA00004651"/>
    </source>
</evidence>
<dbReference type="InterPro" id="IPR002797">
    <property type="entry name" value="Polysacc_synth"/>
</dbReference>
<keyword evidence="2" id="KW-1003">Cell membrane</keyword>
<feature type="transmembrane region" description="Helical" evidence="6">
    <location>
        <begin position="391"/>
        <end position="409"/>
    </location>
</feature>
<dbReference type="PANTHER" id="PTHR30250">
    <property type="entry name" value="PST FAMILY PREDICTED COLANIC ACID TRANSPORTER"/>
    <property type="match status" value="1"/>
</dbReference>
<feature type="transmembrane region" description="Helical" evidence="6">
    <location>
        <begin position="217"/>
        <end position="238"/>
    </location>
</feature>
<accession>B2U7C2</accession>
<gene>
    <name evidence="7" type="ordered locus">Rpic_0633</name>
</gene>
<dbReference type="HOGENOM" id="CLU_042154_0_0_4"/>
<dbReference type="eggNOG" id="COG2244">
    <property type="taxonomic scope" value="Bacteria"/>
</dbReference>
<feature type="transmembrane region" description="Helical" evidence="6">
    <location>
        <begin position="333"/>
        <end position="355"/>
    </location>
</feature>
<protein>
    <submittedName>
        <fullName evidence="7">Polysaccharide biosynthesis protein</fullName>
    </submittedName>
</protein>
<feature type="transmembrane region" description="Helical" evidence="6">
    <location>
        <begin position="175"/>
        <end position="196"/>
    </location>
</feature>
<dbReference type="InterPro" id="IPR044550">
    <property type="entry name" value="WzxE"/>
</dbReference>
<feature type="transmembrane region" description="Helical" evidence="6">
    <location>
        <begin position="263"/>
        <end position="281"/>
    </location>
</feature>
<keyword evidence="5 6" id="KW-0472">Membrane</keyword>
<dbReference type="PANTHER" id="PTHR30250:SF30">
    <property type="entry name" value="LIPID III FLIPPASE"/>
    <property type="match status" value="1"/>
</dbReference>
<feature type="transmembrane region" description="Helical" evidence="6">
    <location>
        <begin position="149"/>
        <end position="169"/>
    </location>
</feature>
<dbReference type="GO" id="GO:0009246">
    <property type="term" value="P:enterobacterial common antigen biosynthetic process"/>
    <property type="evidence" value="ECO:0007669"/>
    <property type="project" value="InterPro"/>
</dbReference>
<comment type="subcellular location">
    <subcellularLocation>
        <location evidence="1">Cell membrane</location>
        <topology evidence="1">Multi-pass membrane protein</topology>
    </subcellularLocation>
</comment>
<feature type="transmembrane region" description="Helical" evidence="6">
    <location>
        <begin position="86"/>
        <end position="109"/>
    </location>
</feature>
<feature type="transmembrane region" description="Helical" evidence="6">
    <location>
        <begin position="362"/>
        <end position="385"/>
    </location>
</feature>
<keyword evidence="4 6" id="KW-1133">Transmembrane helix</keyword>
<dbReference type="Pfam" id="PF01943">
    <property type="entry name" value="Polysacc_synt"/>
    <property type="match status" value="1"/>
</dbReference>
<evidence type="ECO:0000256" key="5">
    <source>
        <dbReference type="ARBA" id="ARBA00023136"/>
    </source>
</evidence>
<evidence type="ECO:0000256" key="2">
    <source>
        <dbReference type="ARBA" id="ARBA00022475"/>
    </source>
</evidence>
<dbReference type="KEGG" id="rpi:Rpic_0633"/>
<dbReference type="STRING" id="402626.Rpic_0633"/>
<dbReference type="CDD" id="cd13125">
    <property type="entry name" value="MATE_like_10"/>
    <property type="match status" value="1"/>
</dbReference>
<dbReference type="InterPro" id="IPR050833">
    <property type="entry name" value="Poly_Biosynth_Transport"/>
</dbReference>
<dbReference type="EMBL" id="CP001068">
    <property type="protein sequence ID" value="ACD25784.1"/>
    <property type="molecule type" value="Genomic_DNA"/>
</dbReference>
<dbReference type="PATRIC" id="fig|402626.5.peg.1835"/>
<proteinExistence type="predicted"/>
<dbReference type="GO" id="GO:0005886">
    <property type="term" value="C:plasma membrane"/>
    <property type="evidence" value="ECO:0007669"/>
    <property type="project" value="UniProtKB-SubCell"/>
</dbReference>
<evidence type="ECO:0000256" key="3">
    <source>
        <dbReference type="ARBA" id="ARBA00022692"/>
    </source>
</evidence>
<sequence>MNLVRTSLLNGIAVMVKTIAALVLNKVFAVTVGPAGYALIGQLQNTVSIITNVGSGAINNGVVKYTAEYSSLESSQIAVWQTATRISAICSIAVGCAIALLALPLSRLFLGAEDYALTFVLFGLLLPAFVLNALLLAILNGRKEIARFVATNIAGSLVTLALTIGLTQWNGLRGALIALSINQSVALVATLIICWRTAWFTLPKLWGPFNREIARKLAHFAVMLITSAVAAPITQILIRSYLASVVGLEQAGLWQAAWKISDIYLMLLTTTLATYFLPRFAELTSPETIRRELLHAASILAPALAFGLTAVYLTRGWWIPLLFSASFDGMREVLPLQLLGDFFKMAGWLLGYLVLSKALSRLFVGAEILFSVSFYCLTLAFVPLFGLKGVVLAHTVNYIGYCVALWVGLKQARAL</sequence>
<name>B2U7C2_RALPJ</name>
<reference evidence="7" key="1">
    <citation type="submission" date="2008-05" db="EMBL/GenBank/DDBJ databases">
        <title>Complete sequence of chromosome1 of Ralstonia pickettii 12J.</title>
        <authorList>
            <consortium name="US DOE Joint Genome Institute"/>
            <person name="Lucas S."/>
            <person name="Copeland A."/>
            <person name="Lapidus A."/>
            <person name="Glavina del Rio T."/>
            <person name="Dalin E."/>
            <person name="Tice H."/>
            <person name="Bruce D."/>
            <person name="Goodwin L."/>
            <person name="Pitluck S."/>
            <person name="Meincke L."/>
            <person name="Brettin T."/>
            <person name="Detter J.C."/>
            <person name="Han C."/>
            <person name="Kuske C.R."/>
            <person name="Schmutz J."/>
            <person name="Larimer F."/>
            <person name="Land M."/>
            <person name="Hauser L."/>
            <person name="Kyrpides N."/>
            <person name="Mikhailova N."/>
            <person name="Marsh T."/>
            <person name="Richardson P."/>
        </authorList>
    </citation>
    <scope>NUCLEOTIDE SEQUENCE</scope>
    <source>
        <strain evidence="7">12J</strain>
    </source>
</reference>
<keyword evidence="3 6" id="KW-0812">Transmembrane</keyword>
<evidence type="ECO:0000256" key="4">
    <source>
        <dbReference type="ARBA" id="ARBA00022989"/>
    </source>
</evidence>
<dbReference type="AlphaFoldDB" id="B2U7C2"/>
<evidence type="ECO:0000256" key="6">
    <source>
        <dbReference type="SAM" id="Phobius"/>
    </source>
</evidence>